<dbReference type="EMBL" id="AFAR01000143">
    <property type="protein sequence ID" value="EGF27395.1"/>
    <property type="molecule type" value="Genomic_DNA"/>
</dbReference>
<reference evidence="2 3" key="1">
    <citation type="journal article" date="2013" name="Mar. Genomics">
        <title>Expression of sulfatases in Rhodopirellula baltica and the diversity of sulfatases in the genus Rhodopirellula.</title>
        <authorList>
            <person name="Wegner C.E."/>
            <person name="Richter-Heitmann T."/>
            <person name="Klindworth A."/>
            <person name="Klockow C."/>
            <person name="Richter M."/>
            <person name="Achstetter T."/>
            <person name="Glockner F.O."/>
            <person name="Harder J."/>
        </authorList>
    </citation>
    <scope>NUCLEOTIDE SEQUENCE [LARGE SCALE GENOMIC DNA]</scope>
    <source>
        <strain evidence="2 3">WH47</strain>
    </source>
</reference>
<gene>
    <name evidence="2" type="ORF">RBWH47_04635</name>
</gene>
<sequence length="35" mass="4062">MALNNLKTREMREGRSEQNTAERGSHECVSDRKEV</sequence>
<organism evidence="2 3">
    <name type="scientific">Rhodopirellula baltica WH47</name>
    <dbReference type="NCBI Taxonomy" id="991778"/>
    <lineage>
        <taxon>Bacteria</taxon>
        <taxon>Pseudomonadati</taxon>
        <taxon>Planctomycetota</taxon>
        <taxon>Planctomycetia</taxon>
        <taxon>Pirellulales</taxon>
        <taxon>Pirellulaceae</taxon>
        <taxon>Rhodopirellula</taxon>
    </lineage>
</organism>
<evidence type="ECO:0000313" key="3">
    <source>
        <dbReference type="Proteomes" id="UP000006222"/>
    </source>
</evidence>
<feature type="compositionally biased region" description="Basic and acidic residues" evidence="1">
    <location>
        <begin position="23"/>
        <end position="35"/>
    </location>
</feature>
<accession>F2ASE8</accession>
<feature type="region of interest" description="Disordered" evidence="1">
    <location>
        <begin position="1"/>
        <end position="35"/>
    </location>
</feature>
<feature type="compositionally biased region" description="Basic and acidic residues" evidence="1">
    <location>
        <begin position="7"/>
        <end position="16"/>
    </location>
</feature>
<name>F2ASE8_RHOBT</name>
<evidence type="ECO:0000313" key="2">
    <source>
        <dbReference type="EMBL" id="EGF27395.1"/>
    </source>
</evidence>
<evidence type="ECO:0000256" key="1">
    <source>
        <dbReference type="SAM" id="MobiDB-lite"/>
    </source>
</evidence>
<proteinExistence type="predicted"/>
<comment type="caution">
    <text evidence="2">The sequence shown here is derived from an EMBL/GenBank/DDBJ whole genome shotgun (WGS) entry which is preliminary data.</text>
</comment>
<protein>
    <submittedName>
        <fullName evidence="2">Uncharacterized protein</fullName>
    </submittedName>
</protein>
<dbReference type="AlphaFoldDB" id="F2ASE8"/>
<dbReference type="Proteomes" id="UP000006222">
    <property type="component" value="Unassembled WGS sequence"/>
</dbReference>